<dbReference type="Proteomes" id="UP000054408">
    <property type="component" value="Unassembled WGS sequence"/>
</dbReference>
<dbReference type="GeneID" id="25560395"/>
<dbReference type="SUPFAM" id="SSF50978">
    <property type="entry name" value="WD40 repeat-like"/>
    <property type="match status" value="1"/>
</dbReference>
<dbReference type="InterPro" id="IPR001680">
    <property type="entry name" value="WD40_rpt"/>
</dbReference>
<dbReference type="InterPro" id="IPR036322">
    <property type="entry name" value="WD40_repeat_dom_sf"/>
</dbReference>
<protein>
    <submittedName>
        <fullName evidence="1">Uncharacterized protein</fullName>
    </submittedName>
</protein>
<gene>
    <name evidence="1" type="ORF">AMSG_00596</name>
</gene>
<dbReference type="RefSeq" id="XP_013762866.1">
    <property type="nucleotide sequence ID" value="XM_013907412.1"/>
</dbReference>
<organism evidence="1 2">
    <name type="scientific">Thecamonas trahens ATCC 50062</name>
    <dbReference type="NCBI Taxonomy" id="461836"/>
    <lineage>
        <taxon>Eukaryota</taxon>
        <taxon>Apusozoa</taxon>
        <taxon>Apusomonadida</taxon>
        <taxon>Apusomonadidae</taxon>
        <taxon>Thecamonas</taxon>
    </lineage>
</organism>
<name>A0A0L0D9A0_THETB</name>
<evidence type="ECO:0000313" key="2">
    <source>
        <dbReference type="Proteomes" id="UP000054408"/>
    </source>
</evidence>
<dbReference type="InterPro" id="IPR015943">
    <property type="entry name" value="WD40/YVTN_repeat-like_dom_sf"/>
</dbReference>
<keyword evidence="2" id="KW-1185">Reference proteome</keyword>
<dbReference type="AlphaFoldDB" id="A0A0L0D9A0"/>
<dbReference type="EMBL" id="GL349434">
    <property type="protein sequence ID" value="KNC48815.1"/>
    <property type="molecule type" value="Genomic_DNA"/>
</dbReference>
<proteinExistence type="predicted"/>
<dbReference type="SMART" id="SM00320">
    <property type="entry name" value="WD40"/>
    <property type="match status" value="4"/>
</dbReference>
<evidence type="ECO:0000313" key="1">
    <source>
        <dbReference type="EMBL" id="KNC48815.1"/>
    </source>
</evidence>
<reference evidence="1 2" key="1">
    <citation type="submission" date="2010-05" db="EMBL/GenBank/DDBJ databases">
        <title>The Genome Sequence of Thecamonas trahens ATCC 50062.</title>
        <authorList>
            <consortium name="The Broad Institute Genome Sequencing Platform"/>
            <person name="Russ C."/>
            <person name="Cuomo C."/>
            <person name="Shea T."/>
            <person name="Young S.K."/>
            <person name="Zeng Q."/>
            <person name="Koehrsen M."/>
            <person name="Haas B."/>
            <person name="Borodovsky M."/>
            <person name="Guigo R."/>
            <person name="Alvarado L."/>
            <person name="Berlin A."/>
            <person name="Bochicchio J."/>
            <person name="Borenstein D."/>
            <person name="Chapman S."/>
            <person name="Chen Z."/>
            <person name="Freedman E."/>
            <person name="Gellesch M."/>
            <person name="Goldberg J."/>
            <person name="Griggs A."/>
            <person name="Gujja S."/>
            <person name="Heilman E."/>
            <person name="Heiman D."/>
            <person name="Hepburn T."/>
            <person name="Howarth C."/>
            <person name="Jen D."/>
            <person name="Larson L."/>
            <person name="Mehta T."/>
            <person name="Park D."/>
            <person name="Pearson M."/>
            <person name="Roberts A."/>
            <person name="Saif S."/>
            <person name="Shenoy N."/>
            <person name="Sisk P."/>
            <person name="Stolte C."/>
            <person name="Sykes S."/>
            <person name="Thomson T."/>
            <person name="Walk T."/>
            <person name="White J."/>
            <person name="Yandava C."/>
            <person name="Burger G."/>
            <person name="Gray M.W."/>
            <person name="Holland P.W.H."/>
            <person name="King N."/>
            <person name="Lang F.B.F."/>
            <person name="Roger A.J."/>
            <person name="Ruiz-Trillo I."/>
            <person name="Lander E."/>
            <person name="Nusbaum C."/>
        </authorList>
    </citation>
    <scope>NUCLEOTIDE SEQUENCE [LARGE SCALE GENOMIC DNA]</scope>
    <source>
        <strain evidence="1 2">ATCC 50062</strain>
    </source>
</reference>
<accession>A0A0L0D9A0</accession>
<dbReference type="eggNOG" id="ENOG502S57D">
    <property type="taxonomic scope" value="Eukaryota"/>
</dbReference>
<sequence>MDPEALLELGELEVFTGIRHKVYAGTLSSNGEVGVVAGGGGNVSLLVRGVGRADDVDDDDDDDVGSKRRVVTEQLHSGWVSQVALMPRAGSQAGPLLISCANDATVVAASLPDLVPLAVSRGIHDAGIYDLALSGCSMVSGSKDGTVSHSLVGDDGVAIGIRRYVKSDDGAVVKAVAWGAEDAFAAAGNDKIVSLYDVRSPLPVLAMGNLHSRAINSLVWSPRSEFELLSVSFGGRIVVSDIRAPEAPLGVLLAHDKQDAGSKINHPALFNTGAALLTLSAAAPKALLAYSLVGGSRQAGLAYAGAIASFPTKPSALYTAPYNEGCVGKRPVGGLEALVTFASSAVVYGPVRQQRA</sequence>
<dbReference type="Gene3D" id="2.130.10.10">
    <property type="entry name" value="YVTN repeat-like/Quinoprotein amine dehydrogenase"/>
    <property type="match status" value="2"/>
</dbReference>